<reference evidence="1" key="1">
    <citation type="submission" date="2014-11" db="EMBL/GenBank/DDBJ databases">
        <authorList>
            <person name="Otto D Thomas"/>
            <person name="Naeem Raeece"/>
        </authorList>
    </citation>
    <scope>NUCLEOTIDE SEQUENCE</scope>
</reference>
<dbReference type="VEuPathDB" id="CryptoDB:Cvel_16559"/>
<accession>A0A0G4FET1</accession>
<gene>
    <name evidence="1" type="ORF">Cvel_16559</name>
</gene>
<dbReference type="Pfam" id="PF13516">
    <property type="entry name" value="LRR_6"/>
    <property type="match status" value="1"/>
</dbReference>
<organism evidence="1">
    <name type="scientific">Chromera velia CCMP2878</name>
    <dbReference type="NCBI Taxonomy" id="1169474"/>
    <lineage>
        <taxon>Eukaryota</taxon>
        <taxon>Sar</taxon>
        <taxon>Alveolata</taxon>
        <taxon>Colpodellida</taxon>
        <taxon>Chromeraceae</taxon>
        <taxon>Chromera</taxon>
    </lineage>
</organism>
<dbReference type="InterPro" id="IPR032675">
    <property type="entry name" value="LRR_dom_sf"/>
</dbReference>
<dbReference type="PhylomeDB" id="A0A0G4FET1"/>
<dbReference type="SMART" id="SM00368">
    <property type="entry name" value="LRR_RI"/>
    <property type="match status" value="2"/>
</dbReference>
<protein>
    <submittedName>
        <fullName evidence="1">Uncharacterized protein</fullName>
    </submittedName>
</protein>
<dbReference type="Gene3D" id="3.80.10.10">
    <property type="entry name" value="Ribonuclease Inhibitor"/>
    <property type="match status" value="1"/>
</dbReference>
<name>A0A0G4FET1_9ALVE</name>
<sequence>MDTSAIILTEHAVPSSEAISELEWHRDSFGLGWLLLNLIQRGRLDLPFPVLDLSGLSLEASQLSLLLSSLPDQVETLRCGARPPVCKDAAFQVFLSFLKNGPEGRGAAPFWLKSLQLVKCNLANEAAVTVAMFGSLPPSLENLSVEGNRLWGPSAVGAFGKVLSSEGGPQIRSLNLSDNPLGSSGVRALMKALSTQQQDFFSALCHWFTVAVGLSQPQSQQ</sequence>
<dbReference type="AlphaFoldDB" id="A0A0G4FET1"/>
<evidence type="ECO:0000313" key="1">
    <source>
        <dbReference type="EMBL" id="CEM11507.1"/>
    </source>
</evidence>
<dbReference type="InterPro" id="IPR001611">
    <property type="entry name" value="Leu-rich_rpt"/>
</dbReference>
<proteinExistence type="predicted"/>
<dbReference type="EMBL" id="CDMZ01000310">
    <property type="protein sequence ID" value="CEM11507.1"/>
    <property type="molecule type" value="Genomic_DNA"/>
</dbReference>
<dbReference type="SUPFAM" id="SSF52047">
    <property type="entry name" value="RNI-like"/>
    <property type="match status" value="1"/>
</dbReference>